<reference evidence="10" key="2">
    <citation type="submission" date="2015-03" db="UniProtKB">
        <authorList>
            <consortium name="EnsemblPlants"/>
        </authorList>
    </citation>
    <scope>IDENTIFICATION</scope>
</reference>
<organism evidence="10">
    <name type="scientific">Oryza barthii</name>
    <dbReference type="NCBI Taxonomy" id="65489"/>
    <lineage>
        <taxon>Eukaryota</taxon>
        <taxon>Viridiplantae</taxon>
        <taxon>Streptophyta</taxon>
        <taxon>Embryophyta</taxon>
        <taxon>Tracheophyta</taxon>
        <taxon>Spermatophyta</taxon>
        <taxon>Magnoliopsida</taxon>
        <taxon>Liliopsida</taxon>
        <taxon>Poales</taxon>
        <taxon>Poaceae</taxon>
        <taxon>BOP clade</taxon>
        <taxon>Oryzoideae</taxon>
        <taxon>Oryzeae</taxon>
        <taxon>Oryzinae</taxon>
        <taxon>Oryza</taxon>
    </lineage>
</organism>
<dbReference type="Gene3D" id="1.25.40.10">
    <property type="entry name" value="Tetratricopeptide repeat domain"/>
    <property type="match status" value="1"/>
</dbReference>
<evidence type="ECO:0000256" key="3">
    <source>
        <dbReference type="ARBA" id="ARBA00022776"/>
    </source>
</evidence>
<dbReference type="Pfam" id="PF13424">
    <property type="entry name" value="TPR_12"/>
    <property type="match status" value="1"/>
</dbReference>
<evidence type="ECO:0000256" key="5">
    <source>
        <dbReference type="ARBA" id="ARBA00022803"/>
    </source>
</evidence>
<keyword evidence="3" id="KW-0498">Mitosis</keyword>
<dbReference type="Gramene" id="OBART03G09790.1">
    <property type="protein sequence ID" value="OBART03G09790.1"/>
    <property type="gene ID" value="OBART03G09790"/>
</dbReference>
<feature type="repeat" description="TPR" evidence="7">
    <location>
        <begin position="677"/>
        <end position="710"/>
    </location>
</feature>
<evidence type="ECO:0000256" key="2">
    <source>
        <dbReference type="ARBA" id="ARBA00022737"/>
    </source>
</evidence>
<sequence>MPLSVASINRASYQVLLLLAAAAVSTTGGDGNTAPGNATATATTGGDDTEMYICYLCTGRNPILIRRCPIYWDYCHLNCFDDAPSTAAAADDVAAVPVASPAAPARRVGGVPRETLEDEECYVMKLYENGSYVIVTTLGCSQTASCLLSCGGGAPGRRRRRLAAAPPTTAAAAQKNPKRRREAEAEAEGEVAAEMREEAVERLRGVVRDSVGKHLYASAIFLADKVAAATGDPADVYMLAQALFLGRHFRRALHILNSSKLLRDLRFRFLAAKCLEELKEWHQCLIILGDAKIDEHGNVVDQDDGSDIYFDKDAEDHEINIKAAICFLRGKAYEALDNCDLARQWYKAAVKADPLCYEALECLVDNYMLTCEEESELLSSLKFGKEDGWLSAFYSCLIRKHEKEYIVEAKFKEFERESCSISSLSSGLTLKNNIDVLACKAEYYHQSGEYQKCFELTSALLERDPFHLKCTLVHLAAAMELGHSNDLYILACNLVKDYPQKALSWFAVGCYYYCIKKYDQARRYFGKATGLDGTFPPAWIGTGIAYAAQEEGDQAMAAFRTAARLFPGCHLPTLYMGMQYLRMHNFKLAEQFFTQAKSICPSDPLIYNEMGVVAYNMKEYQKAVQWFELTLEHTSSSLNEMWEPTLVNLGHALRKLKKYQKAISYYEKALTFQTKSLSAFAGLAYTYHLMDKFEAAITYYHKALWLKPDDQFSTDMLTLALESSCQITARTR</sequence>
<keyword evidence="2" id="KW-0677">Repeat</keyword>
<accession>A0A0D3FFY3</accession>
<dbReference type="Pfam" id="PF13176">
    <property type="entry name" value="TPR_7"/>
    <property type="match status" value="1"/>
</dbReference>
<keyword evidence="9" id="KW-0732">Signal</keyword>
<dbReference type="Proteomes" id="UP000026960">
    <property type="component" value="Chromosome 3"/>
</dbReference>
<feature type="chain" id="PRO_5002261650" evidence="9">
    <location>
        <begin position="29"/>
        <end position="732"/>
    </location>
</feature>
<dbReference type="GO" id="GO:0051301">
    <property type="term" value="P:cell division"/>
    <property type="evidence" value="ECO:0007669"/>
    <property type="project" value="UniProtKB-KW"/>
</dbReference>
<keyword evidence="5 7" id="KW-0802">TPR repeat</keyword>
<dbReference type="GO" id="GO:0005737">
    <property type="term" value="C:cytoplasm"/>
    <property type="evidence" value="ECO:0007669"/>
    <property type="project" value="TreeGrafter"/>
</dbReference>
<dbReference type="PANTHER" id="PTHR12558:SF9">
    <property type="entry name" value="CELL DIVISION CYCLE PROTEIN 16 HOMOLOG"/>
    <property type="match status" value="1"/>
</dbReference>
<dbReference type="GO" id="GO:0005680">
    <property type="term" value="C:anaphase-promoting complex"/>
    <property type="evidence" value="ECO:0007669"/>
    <property type="project" value="TreeGrafter"/>
</dbReference>
<dbReference type="PaxDb" id="65489-OBART03G09790.1"/>
<evidence type="ECO:0000256" key="8">
    <source>
        <dbReference type="SAM" id="MobiDB-lite"/>
    </source>
</evidence>
<feature type="region of interest" description="Disordered" evidence="8">
    <location>
        <begin position="158"/>
        <end position="188"/>
    </location>
</feature>
<evidence type="ECO:0000313" key="10">
    <source>
        <dbReference type="EnsemblPlants" id="OBART03G09790.1"/>
    </source>
</evidence>
<evidence type="ECO:0000256" key="9">
    <source>
        <dbReference type="SAM" id="SignalP"/>
    </source>
</evidence>
<feature type="signal peptide" evidence="9">
    <location>
        <begin position="1"/>
        <end position="28"/>
    </location>
</feature>
<keyword evidence="4" id="KW-0833">Ubl conjugation pathway</keyword>
<name>A0A0D3FFY3_9ORYZ</name>
<feature type="repeat" description="TPR" evidence="7">
    <location>
        <begin position="536"/>
        <end position="569"/>
    </location>
</feature>
<dbReference type="PANTHER" id="PTHR12558">
    <property type="entry name" value="CELL DIVISION CYCLE 16,23,27"/>
    <property type="match status" value="1"/>
</dbReference>
<dbReference type="InterPro" id="IPR019734">
    <property type="entry name" value="TPR_rpt"/>
</dbReference>
<dbReference type="PROSITE" id="PS50005">
    <property type="entry name" value="TPR"/>
    <property type="match status" value="4"/>
</dbReference>
<dbReference type="SMART" id="SM00028">
    <property type="entry name" value="TPR"/>
    <property type="match status" value="8"/>
</dbReference>
<reference evidence="10" key="1">
    <citation type="journal article" date="2009" name="Rice">
        <title>De Novo Next Generation Sequencing of Plant Genomes.</title>
        <authorList>
            <person name="Rounsley S."/>
            <person name="Marri P.R."/>
            <person name="Yu Y."/>
            <person name="He R."/>
            <person name="Sisneros N."/>
            <person name="Goicoechea J.L."/>
            <person name="Lee S.J."/>
            <person name="Angelova A."/>
            <person name="Kudrna D."/>
            <person name="Luo M."/>
            <person name="Affourtit J."/>
            <person name="Desany B."/>
            <person name="Knight J."/>
            <person name="Niazi F."/>
            <person name="Egholm M."/>
            <person name="Wing R.A."/>
        </authorList>
    </citation>
    <scope>NUCLEOTIDE SEQUENCE [LARGE SCALE GENOMIC DNA]</scope>
    <source>
        <strain evidence="10">cv. IRGC 105608</strain>
    </source>
</reference>
<evidence type="ECO:0000256" key="4">
    <source>
        <dbReference type="ARBA" id="ARBA00022786"/>
    </source>
</evidence>
<keyword evidence="6" id="KW-0131">Cell cycle</keyword>
<feature type="repeat" description="TPR" evidence="7">
    <location>
        <begin position="502"/>
        <end position="535"/>
    </location>
</feature>
<dbReference type="GO" id="GO:0045842">
    <property type="term" value="P:positive regulation of mitotic metaphase/anaphase transition"/>
    <property type="evidence" value="ECO:0007669"/>
    <property type="project" value="TreeGrafter"/>
</dbReference>
<feature type="repeat" description="TPR" evidence="7">
    <location>
        <begin position="643"/>
        <end position="676"/>
    </location>
</feature>
<dbReference type="InterPro" id="IPR011990">
    <property type="entry name" value="TPR-like_helical_dom_sf"/>
</dbReference>
<evidence type="ECO:0000313" key="11">
    <source>
        <dbReference type="Proteomes" id="UP000026960"/>
    </source>
</evidence>
<evidence type="ECO:0000256" key="6">
    <source>
        <dbReference type="ARBA" id="ARBA00023306"/>
    </source>
</evidence>
<dbReference type="GO" id="GO:0031145">
    <property type="term" value="P:anaphase-promoting complex-dependent catabolic process"/>
    <property type="evidence" value="ECO:0007669"/>
    <property type="project" value="TreeGrafter"/>
</dbReference>
<protein>
    <submittedName>
        <fullName evidence="10">Uncharacterized protein</fullName>
    </submittedName>
</protein>
<evidence type="ECO:0000256" key="7">
    <source>
        <dbReference type="PROSITE-ProRule" id="PRU00339"/>
    </source>
</evidence>
<keyword evidence="1" id="KW-0132">Cell division</keyword>
<dbReference type="AlphaFoldDB" id="A0A0D3FFY3"/>
<keyword evidence="11" id="KW-1185">Reference proteome</keyword>
<dbReference type="Pfam" id="PF13181">
    <property type="entry name" value="TPR_8"/>
    <property type="match status" value="1"/>
</dbReference>
<dbReference type="Pfam" id="PF12895">
    <property type="entry name" value="ANAPC3"/>
    <property type="match status" value="1"/>
</dbReference>
<dbReference type="GO" id="GO:0016567">
    <property type="term" value="P:protein ubiquitination"/>
    <property type="evidence" value="ECO:0007669"/>
    <property type="project" value="TreeGrafter"/>
</dbReference>
<proteinExistence type="predicted"/>
<dbReference type="eggNOG" id="KOG1173">
    <property type="taxonomic scope" value="Eukaryota"/>
</dbReference>
<dbReference type="STRING" id="65489.A0A0D3FFY3"/>
<dbReference type="HOGENOM" id="CLU_011751_3_0_1"/>
<dbReference type="Pfam" id="PF13432">
    <property type="entry name" value="TPR_16"/>
    <property type="match status" value="1"/>
</dbReference>
<feature type="compositionally biased region" description="Low complexity" evidence="8">
    <location>
        <begin position="163"/>
        <end position="173"/>
    </location>
</feature>
<evidence type="ECO:0000256" key="1">
    <source>
        <dbReference type="ARBA" id="ARBA00022618"/>
    </source>
</evidence>
<dbReference type="SUPFAM" id="SSF81901">
    <property type="entry name" value="HCP-like"/>
    <property type="match status" value="1"/>
</dbReference>
<dbReference type="EnsemblPlants" id="OBART03G09790.1">
    <property type="protein sequence ID" value="OBART03G09790.1"/>
    <property type="gene ID" value="OBART03G09790"/>
</dbReference>
<dbReference type="SUPFAM" id="SSF48452">
    <property type="entry name" value="TPR-like"/>
    <property type="match status" value="1"/>
</dbReference>